<organism evidence="1 2">
    <name type="scientific">Thalassotalea euphylliae</name>
    <dbReference type="NCBI Taxonomy" id="1655234"/>
    <lineage>
        <taxon>Bacteria</taxon>
        <taxon>Pseudomonadati</taxon>
        <taxon>Pseudomonadota</taxon>
        <taxon>Gammaproteobacteria</taxon>
        <taxon>Alteromonadales</taxon>
        <taxon>Colwelliaceae</taxon>
        <taxon>Thalassotalea</taxon>
    </lineage>
</organism>
<dbReference type="RefSeq" id="WP_116006520.1">
    <property type="nucleotide sequence ID" value="NZ_QUOU01000001.1"/>
</dbReference>
<sequence>MADTLTSDEQTTAARSQQEKSSVQVRLLKGPIYRAQHKELWAWLERDQYRIREYFQQIGLALTLDDSEGYAFLRQQELSAEQGDIDIPRLIRKYQLPFNQTLLLVLLRKRLAEHDSEDSTPRLIIDRQSIYQAMSGFYPDVSDQVKQQKEFDAVINKVKEMGFLTLLPNHKDEFEVQRIIKAVISAERIGELIDTLTSHQQHNEEED</sequence>
<evidence type="ECO:0000313" key="2">
    <source>
        <dbReference type="Proteomes" id="UP000256478"/>
    </source>
</evidence>
<accession>A0A3E0TLG7</accession>
<dbReference type="AlphaFoldDB" id="A0A3E0TLG7"/>
<protein>
    <submittedName>
        <fullName evidence="1">DUF4194 domain-containing protein</fullName>
    </submittedName>
</protein>
<dbReference type="InterPro" id="IPR025449">
    <property type="entry name" value="JetB"/>
</dbReference>
<dbReference type="EMBL" id="QUOU01000001">
    <property type="protein sequence ID" value="REL25366.1"/>
    <property type="molecule type" value="Genomic_DNA"/>
</dbReference>
<dbReference type="OrthoDB" id="5295172at2"/>
<proteinExistence type="predicted"/>
<comment type="caution">
    <text evidence="1">The sequence shown here is derived from an EMBL/GenBank/DDBJ whole genome shotgun (WGS) entry which is preliminary data.</text>
</comment>
<gene>
    <name evidence="1" type="ORF">DXX93_01595</name>
</gene>
<dbReference type="Proteomes" id="UP000256478">
    <property type="component" value="Unassembled WGS sequence"/>
</dbReference>
<dbReference type="Pfam" id="PF13835">
    <property type="entry name" value="DUF4194"/>
    <property type="match status" value="1"/>
</dbReference>
<evidence type="ECO:0000313" key="1">
    <source>
        <dbReference type="EMBL" id="REL25366.1"/>
    </source>
</evidence>
<reference evidence="1 2" key="1">
    <citation type="submission" date="2018-08" db="EMBL/GenBank/DDBJ databases">
        <title>Thalassotalea euphylliae genome.</title>
        <authorList>
            <person name="Summers S."/>
            <person name="Rice S.A."/>
            <person name="Freckelton M.L."/>
            <person name="Nedved B.T."/>
            <person name="Hadfield M.G."/>
        </authorList>
    </citation>
    <scope>NUCLEOTIDE SEQUENCE [LARGE SCALE GENOMIC DNA]</scope>
    <source>
        <strain evidence="1 2">H1</strain>
    </source>
</reference>
<name>A0A3E0TLG7_9GAMM</name>